<protein>
    <submittedName>
        <fullName evidence="1 2">Uncharacterized protein</fullName>
    </submittedName>
</protein>
<evidence type="ECO:0000313" key="3">
    <source>
        <dbReference type="Proteomes" id="UP000006727"/>
    </source>
</evidence>
<reference evidence="1 3" key="2">
    <citation type="journal article" date="2018" name="Plant J.">
        <title>The Physcomitrella patens chromosome-scale assembly reveals moss genome structure and evolution.</title>
        <authorList>
            <person name="Lang D."/>
            <person name="Ullrich K.K."/>
            <person name="Murat F."/>
            <person name="Fuchs J."/>
            <person name="Jenkins J."/>
            <person name="Haas F.B."/>
            <person name="Piednoel M."/>
            <person name="Gundlach H."/>
            <person name="Van Bel M."/>
            <person name="Meyberg R."/>
            <person name="Vives C."/>
            <person name="Morata J."/>
            <person name="Symeonidi A."/>
            <person name="Hiss M."/>
            <person name="Muchero W."/>
            <person name="Kamisugi Y."/>
            <person name="Saleh O."/>
            <person name="Blanc G."/>
            <person name="Decker E.L."/>
            <person name="van Gessel N."/>
            <person name="Grimwood J."/>
            <person name="Hayes R.D."/>
            <person name="Graham S.W."/>
            <person name="Gunter L.E."/>
            <person name="McDaniel S.F."/>
            <person name="Hoernstein S.N.W."/>
            <person name="Larsson A."/>
            <person name="Li F.W."/>
            <person name="Perroud P.F."/>
            <person name="Phillips J."/>
            <person name="Ranjan P."/>
            <person name="Rokshar D.S."/>
            <person name="Rothfels C.J."/>
            <person name="Schneider L."/>
            <person name="Shu S."/>
            <person name="Stevenson D.W."/>
            <person name="Thummler F."/>
            <person name="Tillich M."/>
            <person name="Villarreal Aguilar J.C."/>
            <person name="Widiez T."/>
            <person name="Wong G.K."/>
            <person name="Wymore A."/>
            <person name="Zhang Y."/>
            <person name="Zimmer A.D."/>
            <person name="Quatrano R.S."/>
            <person name="Mayer K.F.X."/>
            <person name="Goodstein D."/>
            <person name="Casacuberta J.M."/>
            <person name="Vandepoele K."/>
            <person name="Reski R."/>
            <person name="Cuming A.C."/>
            <person name="Tuskan G.A."/>
            <person name="Maumus F."/>
            <person name="Salse J."/>
            <person name="Schmutz J."/>
            <person name="Rensing S.A."/>
        </authorList>
    </citation>
    <scope>NUCLEOTIDE SEQUENCE [LARGE SCALE GENOMIC DNA]</scope>
    <source>
        <strain evidence="2 3">cv. Gransden 2004</strain>
    </source>
</reference>
<name>A0A2K1L8R9_PHYPA</name>
<dbReference type="EnsemblPlants" id="Pp3c1_19000V3.1">
    <property type="protein sequence ID" value="Pp3c1_19000V3.1"/>
    <property type="gene ID" value="Pp3c1_19000"/>
</dbReference>
<dbReference type="Gramene" id="Pp3c1_19000V3.1">
    <property type="protein sequence ID" value="Pp3c1_19000V3.1"/>
    <property type="gene ID" value="Pp3c1_19000"/>
</dbReference>
<gene>
    <name evidence="1" type="ORF">PHYPA_000828</name>
</gene>
<dbReference type="Proteomes" id="UP000006727">
    <property type="component" value="Chromosome 1"/>
</dbReference>
<organism evidence="1">
    <name type="scientific">Physcomitrium patens</name>
    <name type="common">Spreading-leaved earth moss</name>
    <name type="synonym">Physcomitrella patens</name>
    <dbReference type="NCBI Taxonomy" id="3218"/>
    <lineage>
        <taxon>Eukaryota</taxon>
        <taxon>Viridiplantae</taxon>
        <taxon>Streptophyta</taxon>
        <taxon>Embryophyta</taxon>
        <taxon>Bryophyta</taxon>
        <taxon>Bryophytina</taxon>
        <taxon>Bryopsida</taxon>
        <taxon>Funariidae</taxon>
        <taxon>Funariales</taxon>
        <taxon>Funariaceae</taxon>
        <taxon>Physcomitrium</taxon>
    </lineage>
</organism>
<reference evidence="2" key="3">
    <citation type="submission" date="2020-12" db="UniProtKB">
        <authorList>
            <consortium name="EnsemblPlants"/>
        </authorList>
    </citation>
    <scope>IDENTIFICATION</scope>
</reference>
<evidence type="ECO:0000313" key="1">
    <source>
        <dbReference type="EMBL" id="PNR62404.1"/>
    </source>
</evidence>
<evidence type="ECO:0000313" key="2">
    <source>
        <dbReference type="EnsemblPlants" id="Pp3c1_19000V3.1"/>
    </source>
</evidence>
<dbReference type="EMBL" id="ABEU02000001">
    <property type="protein sequence ID" value="PNR62404.1"/>
    <property type="molecule type" value="Genomic_DNA"/>
</dbReference>
<accession>A0A2K1L8R9</accession>
<keyword evidence="3" id="KW-1185">Reference proteome</keyword>
<proteinExistence type="predicted"/>
<dbReference type="InParanoid" id="A0A2K1L8R9"/>
<dbReference type="AlphaFoldDB" id="A0A2K1L8R9"/>
<sequence>MATAGRSRWPILCHRLNYDPHEKIQNVKVNSARSNSIRSHSQLWSCILFNTEHSTIPFYPLLRIQLYTVKLSPKIDATIIASFIVALDEIGDGVLFHCL</sequence>
<reference evidence="1 3" key="1">
    <citation type="journal article" date="2008" name="Science">
        <title>The Physcomitrella genome reveals evolutionary insights into the conquest of land by plants.</title>
        <authorList>
            <person name="Rensing S."/>
            <person name="Lang D."/>
            <person name="Zimmer A."/>
            <person name="Terry A."/>
            <person name="Salamov A."/>
            <person name="Shapiro H."/>
            <person name="Nishiyama T."/>
            <person name="Perroud P.-F."/>
            <person name="Lindquist E."/>
            <person name="Kamisugi Y."/>
            <person name="Tanahashi T."/>
            <person name="Sakakibara K."/>
            <person name="Fujita T."/>
            <person name="Oishi K."/>
            <person name="Shin-I T."/>
            <person name="Kuroki Y."/>
            <person name="Toyoda A."/>
            <person name="Suzuki Y."/>
            <person name="Hashimoto A."/>
            <person name="Yamaguchi K."/>
            <person name="Sugano A."/>
            <person name="Kohara Y."/>
            <person name="Fujiyama A."/>
            <person name="Anterola A."/>
            <person name="Aoki S."/>
            <person name="Ashton N."/>
            <person name="Barbazuk W.B."/>
            <person name="Barker E."/>
            <person name="Bennetzen J."/>
            <person name="Bezanilla M."/>
            <person name="Blankenship R."/>
            <person name="Cho S.H."/>
            <person name="Dutcher S."/>
            <person name="Estelle M."/>
            <person name="Fawcett J.A."/>
            <person name="Gundlach H."/>
            <person name="Hanada K."/>
            <person name="Heyl A."/>
            <person name="Hicks K.A."/>
            <person name="Hugh J."/>
            <person name="Lohr M."/>
            <person name="Mayer K."/>
            <person name="Melkozernov A."/>
            <person name="Murata T."/>
            <person name="Nelson D."/>
            <person name="Pils B."/>
            <person name="Prigge M."/>
            <person name="Reiss B."/>
            <person name="Renner T."/>
            <person name="Rombauts S."/>
            <person name="Rushton P."/>
            <person name="Sanderfoot A."/>
            <person name="Schween G."/>
            <person name="Shiu S.-H."/>
            <person name="Stueber K."/>
            <person name="Theodoulou F.L."/>
            <person name="Tu H."/>
            <person name="Van de Peer Y."/>
            <person name="Verrier P.J."/>
            <person name="Waters E."/>
            <person name="Wood A."/>
            <person name="Yang L."/>
            <person name="Cove D."/>
            <person name="Cuming A."/>
            <person name="Hasebe M."/>
            <person name="Lucas S."/>
            <person name="Mishler D.B."/>
            <person name="Reski R."/>
            <person name="Grigoriev I."/>
            <person name="Quatrano R.S."/>
            <person name="Boore J.L."/>
        </authorList>
    </citation>
    <scope>NUCLEOTIDE SEQUENCE [LARGE SCALE GENOMIC DNA]</scope>
    <source>
        <strain evidence="2 3">cv. Gransden 2004</strain>
    </source>
</reference>